<dbReference type="Gene3D" id="3.90.76.10">
    <property type="entry name" value="Dipeptide-binding Protein, Domain 1"/>
    <property type="match status" value="1"/>
</dbReference>
<evidence type="ECO:0000259" key="3">
    <source>
        <dbReference type="Pfam" id="PF00496"/>
    </source>
</evidence>
<evidence type="ECO:0000313" key="4">
    <source>
        <dbReference type="EMBL" id="ADD42302.1"/>
    </source>
</evidence>
<dbReference type="PANTHER" id="PTHR30290:SF82">
    <property type="entry name" value="ABC-TYPE DIPEPTIDE_OLIGOPEPTIDE TRANSPORT SYSTEM, PERIPLASMIC COMPONENT"/>
    <property type="match status" value="1"/>
</dbReference>
<evidence type="ECO:0000256" key="1">
    <source>
        <dbReference type="ARBA" id="ARBA00004193"/>
    </source>
</evidence>
<dbReference type="PROSITE" id="PS51257">
    <property type="entry name" value="PROKAR_LIPOPROTEIN"/>
    <property type="match status" value="1"/>
</dbReference>
<dbReference type="Pfam" id="PF00496">
    <property type="entry name" value="SBP_bac_5"/>
    <property type="match status" value="1"/>
</dbReference>
<dbReference type="PANTHER" id="PTHR30290">
    <property type="entry name" value="PERIPLASMIC BINDING COMPONENT OF ABC TRANSPORTER"/>
    <property type="match status" value="1"/>
</dbReference>
<dbReference type="InterPro" id="IPR039424">
    <property type="entry name" value="SBP_5"/>
</dbReference>
<organism evidence="4 5">
    <name type="scientific">Stackebrandtia nassauensis (strain DSM 44728 / CIP 108903 / NRRL B-16338 / NBRC 102104 / LLR-40K-21)</name>
    <dbReference type="NCBI Taxonomy" id="446470"/>
    <lineage>
        <taxon>Bacteria</taxon>
        <taxon>Bacillati</taxon>
        <taxon>Actinomycetota</taxon>
        <taxon>Actinomycetes</taxon>
        <taxon>Glycomycetales</taxon>
        <taxon>Glycomycetaceae</taxon>
        <taxon>Stackebrandtia</taxon>
    </lineage>
</organism>
<dbReference type="GO" id="GO:0005886">
    <property type="term" value="C:plasma membrane"/>
    <property type="evidence" value="ECO:0007669"/>
    <property type="project" value="UniProtKB-SubCell"/>
</dbReference>
<dbReference type="InterPro" id="IPR023765">
    <property type="entry name" value="SBP_5_CS"/>
</dbReference>
<dbReference type="CDD" id="cd08509">
    <property type="entry name" value="PBP2_TmCBP_oligosaccharides_like"/>
    <property type="match status" value="1"/>
</dbReference>
<proteinExistence type="predicted"/>
<evidence type="ECO:0000313" key="5">
    <source>
        <dbReference type="Proteomes" id="UP000000844"/>
    </source>
</evidence>
<dbReference type="Gene3D" id="3.40.190.10">
    <property type="entry name" value="Periplasmic binding protein-like II"/>
    <property type="match status" value="1"/>
</dbReference>
<evidence type="ECO:0000256" key="2">
    <source>
        <dbReference type="SAM" id="SignalP"/>
    </source>
</evidence>
<keyword evidence="2" id="KW-0732">Signal</keyword>
<dbReference type="PROSITE" id="PS01040">
    <property type="entry name" value="SBP_BACTERIAL_5"/>
    <property type="match status" value="1"/>
</dbReference>
<dbReference type="Proteomes" id="UP000000844">
    <property type="component" value="Chromosome"/>
</dbReference>
<protein>
    <submittedName>
        <fullName evidence="4">Extracellular solute-binding protein family 5</fullName>
    </submittedName>
</protein>
<dbReference type="RefSeq" id="WP_013017873.1">
    <property type="nucleotide sequence ID" value="NC_013947.1"/>
</dbReference>
<dbReference type="KEGG" id="sna:Snas_2624"/>
<dbReference type="EMBL" id="CP001778">
    <property type="protein sequence ID" value="ADD42302.1"/>
    <property type="molecule type" value="Genomic_DNA"/>
</dbReference>
<dbReference type="STRING" id="446470.Snas_2624"/>
<reference evidence="4 5" key="1">
    <citation type="journal article" date="2009" name="Stand. Genomic Sci.">
        <title>Complete genome sequence of Stackebrandtia nassauensis type strain (LLR-40K-21).</title>
        <authorList>
            <person name="Munk C."/>
            <person name="Lapidus A."/>
            <person name="Copeland A."/>
            <person name="Jando M."/>
            <person name="Mayilraj S."/>
            <person name="Glavina Del Rio T."/>
            <person name="Nolan M."/>
            <person name="Chen F."/>
            <person name="Lucas S."/>
            <person name="Tice H."/>
            <person name="Cheng J.F."/>
            <person name="Han C."/>
            <person name="Detter J.C."/>
            <person name="Bruce D."/>
            <person name="Goodwin L."/>
            <person name="Chain P."/>
            <person name="Pitluck S."/>
            <person name="Goker M."/>
            <person name="Ovchinikova G."/>
            <person name="Pati A."/>
            <person name="Ivanova N."/>
            <person name="Mavromatis K."/>
            <person name="Chen A."/>
            <person name="Palaniappan K."/>
            <person name="Land M."/>
            <person name="Hauser L."/>
            <person name="Chang Y.J."/>
            <person name="Jeffries C.D."/>
            <person name="Bristow J."/>
            <person name="Eisen J.A."/>
            <person name="Markowitz V."/>
            <person name="Hugenholtz P."/>
            <person name="Kyrpides N.C."/>
            <person name="Klenk H.P."/>
        </authorList>
    </citation>
    <scope>NUCLEOTIDE SEQUENCE [LARGE SCALE GENOMIC DNA]</scope>
    <source>
        <strain evidence="5">DSM 44728 / CIP 108903 / NRRL B-16338 / NBRC 102104 / LLR-40K-21</strain>
    </source>
</reference>
<sequence>MKRRSTFALLGGAAATALMGTGCGGGTASGSVLTVGMPNGPLTENNNPFSPTSASNSLGYRWVLYEPLAQVNLLEPTNEPLPWLAEKWEWSKDFQSVKLTIRDGVKWSDGKDLTADDVAFTYNLVKDTEALNLDAIPYKKATATGRIVELTFKSPQYVNQTRIIGFTPIVPEHVWSKVKDPTKDTVKKPVGSGPFTLSSWTSQAVTLKVRDDYWGDKPKVKEMRYVSYNDNSAQTTALGNGECQWSYVFMPDYKKVFIKKDPENHRLWFPSGLGIHVLFINNARKPFDDPELRKAMNLVVDREAVHKQGESGLYPLVESPTGIPSPVGDDYIADKYKNVKHKVDVKKAKKILEDAGYTLKGGKLETPDGKAVTMKLIDPTGWSDYLASLQIIADNLSTIGIKAEVDSVTVDDWNEKLFTGDFDASLHWTNTGSTPWDLFSNIMDGAHYKEIGEKASWNFGRFKSDEATEALSTYADTDDEDTRKKALETLQDIMVEEVPVIPLVAGPIGAVFSTKHWVGWPDDDNPYSMSQPTQPSSSLILTRLKPA</sequence>
<dbReference type="AlphaFoldDB" id="D3Q6C7"/>
<feature type="domain" description="Solute-binding protein family 5" evidence="3">
    <location>
        <begin position="79"/>
        <end position="440"/>
    </location>
</feature>
<dbReference type="Gene3D" id="3.10.105.10">
    <property type="entry name" value="Dipeptide-binding Protein, Domain 3"/>
    <property type="match status" value="1"/>
</dbReference>
<keyword evidence="5" id="KW-1185">Reference proteome</keyword>
<accession>D3Q6C7</accession>
<feature type="signal peptide" evidence="2">
    <location>
        <begin position="1"/>
        <end position="19"/>
    </location>
</feature>
<dbReference type="HOGENOM" id="CLU_017028_8_3_11"/>
<dbReference type="InterPro" id="IPR000914">
    <property type="entry name" value="SBP_5_dom"/>
</dbReference>
<dbReference type="eggNOG" id="COG0747">
    <property type="taxonomic scope" value="Bacteria"/>
</dbReference>
<feature type="chain" id="PRO_5039527399" evidence="2">
    <location>
        <begin position="20"/>
        <end position="547"/>
    </location>
</feature>
<dbReference type="GO" id="GO:1904680">
    <property type="term" value="F:peptide transmembrane transporter activity"/>
    <property type="evidence" value="ECO:0007669"/>
    <property type="project" value="TreeGrafter"/>
</dbReference>
<name>D3Q6C7_STANL</name>
<comment type="subcellular location">
    <subcellularLocation>
        <location evidence="1">Cell membrane</location>
        <topology evidence="1">Lipid-anchor</topology>
    </subcellularLocation>
</comment>
<dbReference type="SUPFAM" id="SSF53850">
    <property type="entry name" value="Periplasmic binding protein-like II"/>
    <property type="match status" value="1"/>
</dbReference>
<gene>
    <name evidence="4" type="ordered locus">Snas_2624</name>
</gene>
<dbReference type="GO" id="GO:0015833">
    <property type="term" value="P:peptide transport"/>
    <property type="evidence" value="ECO:0007669"/>
    <property type="project" value="TreeGrafter"/>
</dbReference>
<dbReference type="OrthoDB" id="9764591at2"/>